<dbReference type="InterPro" id="IPR029063">
    <property type="entry name" value="SAM-dependent_MTases_sf"/>
</dbReference>
<dbReference type="Pfam" id="PF08100">
    <property type="entry name" value="Dimerisation"/>
    <property type="match status" value="1"/>
</dbReference>
<evidence type="ECO:0000256" key="1">
    <source>
        <dbReference type="ARBA" id="ARBA00022603"/>
    </source>
</evidence>
<gene>
    <name evidence="6" type="ORF">DLD82_13895</name>
</gene>
<dbReference type="PANTHER" id="PTHR11746">
    <property type="entry name" value="O-METHYLTRANSFERASE"/>
    <property type="match status" value="1"/>
</dbReference>
<dbReference type="RefSeq" id="WP_109941733.1">
    <property type="nucleotide sequence ID" value="NZ_CP176366.1"/>
</dbReference>
<dbReference type="AlphaFoldDB" id="A0A2V2MY36"/>
<dbReference type="OrthoDB" id="146767at2157"/>
<feature type="domain" description="O-methyltransferase C-terminal" evidence="4">
    <location>
        <begin position="169"/>
        <end position="265"/>
    </location>
</feature>
<name>A0A2V2MY36_9EURY</name>
<evidence type="ECO:0000256" key="3">
    <source>
        <dbReference type="ARBA" id="ARBA00022691"/>
    </source>
</evidence>
<dbReference type="Pfam" id="PF00891">
    <property type="entry name" value="Methyltransf_2"/>
    <property type="match status" value="1"/>
</dbReference>
<dbReference type="PROSITE" id="PS51683">
    <property type="entry name" value="SAM_OMT_II"/>
    <property type="match status" value="1"/>
</dbReference>
<evidence type="ECO:0000256" key="2">
    <source>
        <dbReference type="ARBA" id="ARBA00022679"/>
    </source>
</evidence>
<evidence type="ECO:0000313" key="7">
    <source>
        <dbReference type="Proteomes" id="UP000245934"/>
    </source>
</evidence>
<organism evidence="6 7">
    <name type="scientific">Methanospirillum stamsii</name>
    <dbReference type="NCBI Taxonomy" id="1277351"/>
    <lineage>
        <taxon>Archaea</taxon>
        <taxon>Methanobacteriati</taxon>
        <taxon>Methanobacteriota</taxon>
        <taxon>Stenosarchaea group</taxon>
        <taxon>Methanomicrobia</taxon>
        <taxon>Methanomicrobiales</taxon>
        <taxon>Methanospirillaceae</taxon>
        <taxon>Methanospirillum</taxon>
    </lineage>
</organism>
<keyword evidence="1 6" id="KW-0489">Methyltransferase</keyword>
<dbReference type="GO" id="GO:0032259">
    <property type="term" value="P:methylation"/>
    <property type="evidence" value="ECO:0007669"/>
    <property type="project" value="UniProtKB-KW"/>
</dbReference>
<dbReference type="InterPro" id="IPR012967">
    <property type="entry name" value="COMT_dimerisation"/>
</dbReference>
<sequence length="345" mass="38429">MENSQNTLISSLQFPDGFQEIETNISGYKRHMILTSALKMGLFDHLEKCGVSSREEIVSSLPLCGMLSRSYLNALVSMNLLVVEGEKYQNSQICRDFLTKKSPYYQGDLILGNSKSGSRWDLLSEAMQSSDGMAKSSGPGPSIDHLNTLAQRVIQGEAQALTTWISELPGFSEMKKMLDIGGGHGLYTIGICQMNPDIKGVILDQPHVTDLTKMYIQKYDMERRILSKPGDIKTEVYKPEYDIILISHLLYKFRNDLDEIFRLVSGGLTENGILVSNHWFCSPGCLPSQDPVNELERSLQSAGHPLCHPEHFAELFKKYGLTCIRTGTIETANGSSMLHAAQRGK</sequence>
<dbReference type="InterPro" id="IPR001077">
    <property type="entry name" value="COMT_C"/>
</dbReference>
<dbReference type="Gene3D" id="1.10.10.10">
    <property type="entry name" value="Winged helix-like DNA-binding domain superfamily/Winged helix DNA-binding domain"/>
    <property type="match status" value="1"/>
</dbReference>
<accession>A0A2V2MY36</accession>
<dbReference type="GO" id="GO:0046983">
    <property type="term" value="F:protein dimerization activity"/>
    <property type="evidence" value="ECO:0007669"/>
    <property type="project" value="InterPro"/>
</dbReference>
<dbReference type="Proteomes" id="UP000245934">
    <property type="component" value="Unassembled WGS sequence"/>
</dbReference>
<comment type="caution">
    <text evidence="6">The sequence shown here is derived from an EMBL/GenBank/DDBJ whole genome shotgun (WGS) entry which is preliminary data.</text>
</comment>
<keyword evidence="2 6" id="KW-0808">Transferase</keyword>
<evidence type="ECO:0000313" key="6">
    <source>
        <dbReference type="EMBL" id="PWR71160.1"/>
    </source>
</evidence>
<keyword evidence="7" id="KW-1185">Reference proteome</keyword>
<feature type="domain" description="O-methyltransferase dimerisation" evidence="5">
    <location>
        <begin position="25"/>
        <end position="99"/>
    </location>
</feature>
<proteinExistence type="predicted"/>
<evidence type="ECO:0000259" key="4">
    <source>
        <dbReference type="Pfam" id="PF00891"/>
    </source>
</evidence>
<dbReference type="Gene3D" id="3.40.50.150">
    <property type="entry name" value="Vaccinia Virus protein VP39"/>
    <property type="match status" value="1"/>
</dbReference>
<protein>
    <submittedName>
        <fullName evidence="6">Methyltransferase type 12</fullName>
    </submittedName>
</protein>
<keyword evidence="3" id="KW-0949">S-adenosyl-L-methionine</keyword>
<dbReference type="GO" id="GO:0008171">
    <property type="term" value="F:O-methyltransferase activity"/>
    <property type="evidence" value="ECO:0007669"/>
    <property type="project" value="InterPro"/>
</dbReference>
<dbReference type="InterPro" id="IPR036388">
    <property type="entry name" value="WH-like_DNA-bd_sf"/>
</dbReference>
<dbReference type="GeneID" id="97608448"/>
<evidence type="ECO:0000259" key="5">
    <source>
        <dbReference type="Pfam" id="PF08100"/>
    </source>
</evidence>
<dbReference type="EMBL" id="QGMZ01000035">
    <property type="protein sequence ID" value="PWR71160.1"/>
    <property type="molecule type" value="Genomic_DNA"/>
</dbReference>
<dbReference type="SUPFAM" id="SSF53335">
    <property type="entry name" value="S-adenosyl-L-methionine-dependent methyltransferases"/>
    <property type="match status" value="1"/>
</dbReference>
<reference evidence="6 7" key="1">
    <citation type="submission" date="2018-05" db="EMBL/GenBank/DDBJ databases">
        <title>Draft genome of Methanospirillum stamsii Pt1.</title>
        <authorList>
            <person name="Dueholm M.S."/>
            <person name="Nielsen P.H."/>
            <person name="Bakmann L.F."/>
            <person name="Otzen D.E."/>
        </authorList>
    </citation>
    <scope>NUCLEOTIDE SEQUENCE [LARGE SCALE GENOMIC DNA]</scope>
    <source>
        <strain evidence="6 7">Pt1</strain>
    </source>
</reference>
<dbReference type="InterPro" id="IPR016461">
    <property type="entry name" value="COMT-like"/>
</dbReference>